<sequence>MLFPPTPLQTPAKTPMPQTPMHGAVDYNFTTGPPDFASLNDIDIKAGRPSPYMQPPSPWMNQSPLGVDVNVAYDEGGDDLNGGASHQPLTQDFFMTSSGKRKWDDYTSLAAGAYLPQQDGSGDITIEFFLPKVNEGQNSGGKGREISVTGANSSEEANTAPVFPQQDGIHDEYDNMFHYGGVSTEDYNAVNTPADHVELQAATPTIGIPTPTKTEVLDDDEPPLNEDDDDDEDLDEFEREEEPQTQHLILAQFDKVSRTKARWKCTLKDGILHLNNRDILFNKATGEFDF</sequence>
<evidence type="ECO:0000256" key="3">
    <source>
        <dbReference type="ARBA" id="ARBA00023163"/>
    </source>
</evidence>
<evidence type="ECO:0000313" key="7">
    <source>
        <dbReference type="Proteomes" id="UP000243459"/>
    </source>
</evidence>
<proteinExistence type="inferred from homology"/>
<dbReference type="AlphaFoldDB" id="A0A5P1EBI8"/>
<feature type="compositionally biased region" description="Acidic residues" evidence="5">
    <location>
        <begin position="217"/>
        <end position="243"/>
    </location>
</feature>
<dbReference type="InterPro" id="IPR004855">
    <property type="entry name" value="TFIIA_asu/bsu"/>
</dbReference>
<evidence type="ECO:0000256" key="4">
    <source>
        <dbReference type="ARBA" id="ARBA00023242"/>
    </source>
</evidence>
<feature type="region of interest" description="Disordered" evidence="5">
    <location>
        <begin position="136"/>
        <end position="159"/>
    </location>
</feature>
<dbReference type="Gramene" id="ONK62149">
    <property type="protein sequence ID" value="ONK62149"/>
    <property type="gene ID" value="A4U43_C07F870"/>
</dbReference>
<dbReference type="FunFam" id="2.30.18.10:FF:000005">
    <property type="entry name" value="transcription initiation factor IIA large subunit"/>
    <property type="match status" value="1"/>
</dbReference>
<keyword evidence="3" id="KW-0804">Transcription</keyword>
<dbReference type="CDD" id="cd07976">
    <property type="entry name" value="TFIIA_alpha_beta_like"/>
    <property type="match status" value="1"/>
</dbReference>
<evidence type="ECO:0000256" key="5">
    <source>
        <dbReference type="SAM" id="MobiDB-lite"/>
    </source>
</evidence>
<evidence type="ECO:0000256" key="1">
    <source>
        <dbReference type="ARBA" id="ARBA00004123"/>
    </source>
</evidence>
<organism evidence="6 7">
    <name type="scientific">Asparagus officinalis</name>
    <name type="common">Garden asparagus</name>
    <dbReference type="NCBI Taxonomy" id="4686"/>
    <lineage>
        <taxon>Eukaryota</taxon>
        <taxon>Viridiplantae</taxon>
        <taxon>Streptophyta</taxon>
        <taxon>Embryophyta</taxon>
        <taxon>Tracheophyta</taxon>
        <taxon>Spermatophyta</taxon>
        <taxon>Magnoliopsida</taxon>
        <taxon>Liliopsida</taxon>
        <taxon>Asparagales</taxon>
        <taxon>Asparagaceae</taxon>
        <taxon>Asparagoideae</taxon>
        <taxon>Asparagus</taxon>
    </lineage>
</organism>
<dbReference type="InterPro" id="IPR009088">
    <property type="entry name" value="TFIIA_b-brl"/>
</dbReference>
<feature type="region of interest" description="Disordered" evidence="5">
    <location>
        <begin position="42"/>
        <end position="65"/>
    </location>
</feature>
<evidence type="ECO:0000256" key="2">
    <source>
        <dbReference type="ARBA" id="ARBA00010059"/>
    </source>
</evidence>
<dbReference type="GO" id="GO:0006367">
    <property type="term" value="P:transcription initiation at RNA polymerase II promoter"/>
    <property type="evidence" value="ECO:0007669"/>
    <property type="project" value="InterPro"/>
</dbReference>
<keyword evidence="7" id="KW-1185">Reference proteome</keyword>
<dbReference type="PANTHER" id="PTHR12694">
    <property type="entry name" value="TRANSCRIPTION INITIATION FACTOR IIA SUBUNIT 1"/>
    <property type="match status" value="1"/>
</dbReference>
<name>A0A5P1EBI8_ASPOF</name>
<dbReference type="Proteomes" id="UP000243459">
    <property type="component" value="Chromosome 7"/>
</dbReference>
<feature type="region of interest" description="Disordered" evidence="5">
    <location>
        <begin position="203"/>
        <end position="243"/>
    </location>
</feature>
<feature type="compositionally biased region" description="Low complexity" evidence="5">
    <location>
        <begin position="203"/>
        <end position="214"/>
    </location>
</feature>
<protein>
    <submittedName>
        <fullName evidence="6">Uncharacterized protein</fullName>
    </submittedName>
</protein>
<dbReference type="SUPFAM" id="SSF50784">
    <property type="entry name" value="Transcription factor IIA (TFIIA), beta-barrel domain"/>
    <property type="match status" value="1"/>
</dbReference>
<dbReference type="Gene3D" id="2.30.18.10">
    <property type="entry name" value="Transcription factor IIA (TFIIA), beta-barrel domain"/>
    <property type="match status" value="1"/>
</dbReference>
<dbReference type="PANTHER" id="PTHR12694:SF8">
    <property type="entry name" value="TRANSCRIPTION INITIATION FACTOR IIA SUBUNIT 1"/>
    <property type="match status" value="1"/>
</dbReference>
<reference evidence="7" key="1">
    <citation type="journal article" date="2017" name="Nat. Commun.">
        <title>The asparagus genome sheds light on the origin and evolution of a young Y chromosome.</title>
        <authorList>
            <person name="Harkess A."/>
            <person name="Zhou J."/>
            <person name="Xu C."/>
            <person name="Bowers J.E."/>
            <person name="Van der Hulst R."/>
            <person name="Ayyampalayam S."/>
            <person name="Mercati F."/>
            <person name="Riccardi P."/>
            <person name="McKain M.R."/>
            <person name="Kakrana A."/>
            <person name="Tang H."/>
            <person name="Ray J."/>
            <person name="Groenendijk J."/>
            <person name="Arikit S."/>
            <person name="Mathioni S.M."/>
            <person name="Nakano M."/>
            <person name="Shan H."/>
            <person name="Telgmann-Rauber A."/>
            <person name="Kanno A."/>
            <person name="Yue Z."/>
            <person name="Chen H."/>
            <person name="Li W."/>
            <person name="Chen Y."/>
            <person name="Xu X."/>
            <person name="Zhang Y."/>
            <person name="Luo S."/>
            <person name="Chen H."/>
            <person name="Gao J."/>
            <person name="Mao Z."/>
            <person name="Pires J.C."/>
            <person name="Luo M."/>
            <person name="Kudrna D."/>
            <person name="Wing R.A."/>
            <person name="Meyers B.C."/>
            <person name="Yi K."/>
            <person name="Kong H."/>
            <person name="Lavrijsen P."/>
            <person name="Sunseri F."/>
            <person name="Falavigna A."/>
            <person name="Ye Y."/>
            <person name="Leebens-Mack J.H."/>
            <person name="Chen G."/>
        </authorList>
    </citation>
    <scope>NUCLEOTIDE SEQUENCE [LARGE SCALE GENOMIC DNA]</scope>
    <source>
        <strain evidence="7">cv. DH0086</strain>
    </source>
</reference>
<comment type="subcellular location">
    <subcellularLocation>
        <location evidence="1">Nucleus</location>
    </subcellularLocation>
</comment>
<evidence type="ECO:0000313" key="6">
    <source>
        <dbReference type="EMBL" id="ONK62149.1"/>
    </source>
</evidence>
<dbReference type="OMA" id="WKCALKG"/>
<accession>A0A5P1EBI8</accession>
<feature type="region of interest" description="Disordered" evidence="5">
    <location>
        <begin position="1"/>
        <end position="29"/>
    </location>
</feature>
<keyword evidence="4" id="KW-0539">Nucleus</keyword>
<gene>
    <name evidence="6" type="ORF">A4U43_C07F870</name>
</gene>
<dbReference type="GO" id="GO:0005672">
    <property type="term" value="C:transcription factor TFIIA complex"/>
    <property type="evidence" value="ECO:0007669"/>
    <property type="project" value="InterPro"/>
</dbReference>
<dbReference type="SMART" id="SM01371">
    <property type="entry name" value="TFIIA"/>
    <property type="match status" value="1"/>
</dbReference>
<comment type="similarity">
    <text evidence="2">Belongs to the TFIIA subunit 1 family.</text>
</comment>
<dbReference type="EMBL" id="CM007387">
    <property type="protein sequence ID" value="ONK62149.1"/>
    <property type="molecule type" value="Genomic_DNA"/>
</dbReference>
<dbReference type="Pfam" id="PF03153">
    <property type="entry name" value="TFIIA"/>
    <property type="match status" value="1"/>
</dbReference>